<dbReference type="Pfam" id="PF12796">
    <property type="entry name" value="Ank_2"/>
    <property type="match status" value="1"/>
</dbReference>
<evidence type="ECO:0000256" key="1">
    <source>
        <dbReference type="ARBA" id="ARBA00022737"/>
    </source>
</evidence>
<evidence type="ECO:0000313" key="5">
    <source>
        <dbReference type="Proteomes" id="UP000016936"/>
    </source>
</evidence>
<dbReference type="OrthoDB" id="5337793at2759"/>
<evidence type="ECO:0000256" key="2">
    <source>
        <dbReference type="ARBA" id="ARBA00023043"/>
    </source>
</evidence>
<dbReference type="Gene3D" id="1.25.40.20">
    <property type="entry name" value="Ankyrin repeat-containing domain"/>
    <property type="match status" value="1"/>
</dbReference>
<feature type="repeat" description="ANK" evidence="3">
    <location>
        <begin position="40"/>
        <end position="65"/>
    </location>
</feature>
<dbReference type="InterPro" id="IPR002110">
    <property type="entry name" value="Ankyrin_rpt"/>
</dbReference>
<dbReference type="PROSITE" id="PS50297">
    <property type="entry name" value="ANK_REP_REGION"/>
    <property type="match status" value="2"/>
</dbReference>
<dbReference type="InterPro" id="IPR036770">
    <property type="entry name" value="Ankyrin_rpt-contain_sf"/>
</dbReference>
<dbReference type="EMBL" id="KB445584">
    <property type="protein sequence ID" value="EMD86650.1"/>
    <property type="molecule type" value="Genomic_DNA"/>
</dbReference>
<name>M2SMT0_COCH5</name>
<keyword evidence="2 3" id="KW-0040">ANK repeat</keyword>
<dbReference type="SMART" id="SM00248">
    <property type="entry name" value="ANK"/>
    <property type="match status" value="2"/>
</dbReference>
<feature type="non-terminal residue" evidence="4">
    <location>
        <position position="65"/>
    </location>
</feature>
<reference evidence="4 5" key="1">
    <citation type="journal article" date="2012" name="PLoS Pathog.">
        <title>Diverse lifestyles and strategies of plant pathogenesis encoded in the genomes of eighteen Dothideomycetes fungi.</title>
        <authorList>
            <person name="Ohm R.A."/>
            <person name="Feau N."/>
            <person name="Henrissat B."/>
            <person name="Schoch C.L."/>
            <person name="Horwitz B.A."/>
            <person name="Barry K.W."/>
            <person name="Condon B.J."/>
            <person name="Copeland A.C."/>
            <person name="Dhillon B."/>
            <person name="Glaser F."/>
            <person name="Hesse C.N."/>
            <person name="Kosti I."/>
            <person name="LaButti K."/>
            <person name="Lindquist E.A."/>
            <person name="Lucas S."/>
            <person name="Salamov A.A."/>
            <person name="Bradshaw R.E."/>
            <person name="Ciuffetti L."/>
            <person name="Hamelin R.C."/>
            <person name="Kema G.H.J."/>
            <person name="Lawrence C."/>
            <person name="Scott J.A."/>
            <person name="Spatafora J.W."/>
            <person name="Turgeon B.G."/>
            <person name="de Wit P.J.G.M."/>
            <person name="Zhong S."/>
            <person name="Goodwin S.B."/>
            <person name="Grigoriev I.V."/>
        </authorList>
    </citation>
    <scope>NUCLEOTIDE SEQUENCE [LARGE SCALE GENOMIC DNA]</scope>
    <source>
        <strain evidence="5">C5 / ATCC 48332 / race O</strain>
    </source>
</reference>
<dbReference type="STRING" id="701091.M2SMT0"/>
<evidence type="ECO:0000313" key="4">
    <source>
        <dbReference type="EMBL" id="EMD86650.1"/>
    </source>
</evidence>
<proteinExistence type="predicted"/>
<keyword evidence="1" id="KW-0677">Repeat</keyword>
<dbReference type="PROSITE" id="PS50088">
    <property type="entry name" value="ANK_REPEAT"/>
    <property type="match status" value="2"/>
</dbReference>
<dbReference type="Proteomes" id="UP000016936">
    <property type="component" value="Unassembled WGS sequence"/>
</dbReference>
<feature type="non-terminal residue" evidence="4">
    <location>
        <position position="1"/>
    </location>
</feature>
<dbReference type="HOGENOM" id="CLU_000134_45_8_1"/>
<protein>
    <submittedName>
        <fullName evidence="4">Uncharacterized protein</fullName>
    </submittedName>
</protein>
<gene>
    <name evidence="4" type="ORF">COCHEDRAFT_1051713</name>
</gene>
<evidence type="ECO:0000256" key="3">
    <source>
        <dbReference type="PROSITE-ProRule" id="PRU00023"/>
    </source>
</evidence>
<dbReference type="PANTHER" id="PTHR24171">
    <property type="entry name" value="ANKYRIN REPEAT DOMAIN-CONTAINING PROTEIN 39-RELATED"/>
    <property type="match status" value="1"/>
</dbReference>
<dbReference type="SUPFAM" id="SSF48403">
    <property type="entry name" value="Ankyrin repeat"/>
    <property type="match status" value="1"/>
</dbReference>
<feature type="repeat" description="ANK" evidence="3">
    <location>
        <begin position="7"/>
        <end position="39"/>
    </location>
</feature>
<dbReference type="AlphaFoldDB" id="M2SMT0"/>
<keyword evidence="5" id="KW-1185">Reference proteome</keyword>
<accession>M2SMT0</accession>
<reference evidence="5" key="2">
    <citation type="journal article" date="2013" name="PLoS Genet.">
        <title>Comparative genome structure, secondary metabolite, and effector coding capacity across Cochliobolus pathogens.</title>
        <authorList>
            <person name="Condon B.J."/>
            <person name="Leng Y."/>
            <person name="Wu D."/>
            <person name="Bushley K.E."/>
            <person name="Ohm R.A."/>
            <person name="Otillar R."/>
            <person name="Martin J."/>
            <person name="Schackwitz W."/>
            <person name="Grimwood J."/>
            <person name="MohdZainudin N."/>
            <person name="Xue C."/>
            <person name="Wang R."/>
            <person name="Manning V.A."/>
            <person name="Dhillon B."/>
            <person name="Tu Z.J."/>
            <person name="Steffenson B.J."/>
            <person name="Salamov A."/>
            <person name="Sun H."/>
            <person name="Lowry S."/>
            <person name="LaButti K."/>
            <person name="Han J."/>
            <person name="Copeland A."/>
            <person name="Lindquist E."/>
            <person name="Barry K."/>
            <person name="Schmutz J."/>
            <person name="Baker S.E."/>
            <person name="Ciuffetti L.M."/>
            <person name="Grigoriev I.V."/>
            <person name="Zhong S."/>
            <person name="Turgeon B.G."/>
        </authorList>
    </citation>
    <scope>NUCLEOTIDE SEQUENCE [LARGE SCALE GENOMIC DNA]</scope>
    <source>
        <strain evidence="5">C5 / ATCC 48332 / race O</strain>
    </source>
</reference>
<sequence>LNWVDKNGNTALICAASRGIPKMVELLLEFGADIDAQNRHGRTALMEAVLWGHLASVNYILDKGA</sequence>
<organism evidence="4 5">
    <name type="scientific">Cochliobolus heterostrophus (strain C5 / ATCC 48332 / race O)</name>
    <name type="common">Southern corn leaf blight fungus</name>
    <name type="synonym">Bipolaris maydis</name>
    <dbReference type="NCBI Taxonomy" id="701091"/>
    <lineage>
        <taxon>Eukaryota</taxon>
        <taxon>Fungi</taxon>
        <taxon>Dikarya</taxon>
        <taxon>Ascomycota</taxon>
        <taxon>Pezizomycotina</taxon>
        <taxon>Dothideomycetes</taxon>
        <taxon>Pleosporomycetidae</taxon>
        <taxon>Pleosporales</taxon>
        <taxon>Pleosporineae</taxon>
        <taxon>Pleosporaceae</taxon>
        <taxon>Bipolaris</taxon>
    </lineage>
</organism>